<evidence type="ECO:0000259" key="3">
    <source>
        <dbReference type="Pfam" id="PF00155"/>
    </source>
</evidence>
<dbReference type="InterPro" id="IPR015424">
    <property type="entry name" value="PyrdxlP-dep_Trfase"/>
</dbReference>
<dbReference type="PANTHER" id="PTHR42885:SF1">
    <property type="entry name" value="THREONINE-PHOSPHATE DECARBOXYLASE"/>
    <property type="match status" value="1"/>
</dbReference>
<dbReference type="AlphaFoldDB" id="A0A345T1R6"/>
<evidence type="ECO:0000313" key="4">
    <source>
        <dbReference type="EMBL" id="AXI79921.1"/>
    </source>
</evidence>
<feature type="domain" description="Aminotransferase class I/classII large" evidence="3">
    <location>
        <begin position="33"/>
        <end position="360"/>
    </location>
</feature>
<evidence type="ECO:0000256" key="1">
    <source>
        <dbReference type="ARBA" id="ARBA00001933"/>
    </source>
</evidence>
<dbReference type="Pfam" id="PF00155">
    <property type="entry name" value="Aminotran_1_2"/>
    <property type="match status" value="1"/>
</dbReference>
<dbReference type="PANTHER" id="PTHR42885">
    <property type="entry name" value="HISTIDINOL-PHOSPHATE AMINOTRANSFERASE-RELATED"/>
    <property type="match status" value="1"/>
</dbReference>
<dbReference type="EMBL" id="CP031264">
    <property type="protein sequence ID" value="AXI79921.1"/>
    <property type="molecule type" value="Genomic_DNA"/>
</dbReference>
<organism evidence="4 5">
    <name type="scientific">Peterkaempfera bronchialis</name>
    <dbReference type="NCBI Taxonomy" id="2126346"/>
    <lineage>
        <taxon>Bacteria</taxon>
        <taxon>Bacillati</taxon>
        <taxon>Actinomycetota</taxon>
        <taxon>Actinomycetes</taxon>
        <taxon>Kitasatosporales</taxon>
        <taxon>Streptomycetaceae</taxon>
        <taxon>Peterkaempfera</taxon>
    </lineage>
</organism>
<dbReference type="KEGG" id="stri:C7M71_023475"/>
<dbReference type="InterPro" id="IPR015421">
    <property type="entry name" value="PyrdxlP-dep_Trfase_major"/>
</dbReference>
<reference evidence="5" key="1">
    <citation type="submission" date="2018-07" db="EMBL/GenBank/DDBJ databases">
        <title>Streptacidiphilus bronchialis DSM 106435 chromosome.</title>
        <authorList>
            <person name="Batra D."/>
            <person name="Gulvik C.A."/>
        </authorList>
    </citation>
    <scope>NUCLEOTIDE SEQUENCE [LARGE SCALE GENOMIC DNA]</scope>
    <source>
        <strain evidence="5">DSM 106435</strain>
    </source>
</reference>
<dbReference type="Proteomes" id="UP000249340">
    <property type="component" value="Chromosome"/>
</dbReference>
<protein>
    <submittedName>
        <fullName evidence="4">Histidinol-phosphate aminotransferase family protein</fullName>
    </submittedName>
</protein>
<accession>A0A345T1R6</accession>
<gene>
    <name evidence="4" type="ORF">C7M71_023475</name>
</gene>
<comment type="cofactor">
    <cofactor evidence="1">
        <name>pyridoxal 5'-phosphate</name>
        <dbReference type="ChEBI" id="CHEBI:597326"/>
    </cofactor>
</comment>
<dbReference type="SUPFAM" id="SSF53383">
    <property type="entry name" value="PLP-dependent transferases"/>
    <property type="match status" value="1"/>
</dbReference>
<keyword evidence="2" id="KW-0663">Pyridoxal phosphate</keyword>
<name>A0A345T1R6_9ACTN</name>
<evidence type="ECO:0000313" key="5">
    <source>
        <dbReference type="Proteomes" id="UP000249340"/>
    </source>
</evidence>
<dbReference type="GO" id="GO:0008483">
    <property type="term" value="F:transaminase activity"/>
    <property type="evidence" value="ECO:0007669"/>
    <property type="project" value="UniProtKB-KW"/>
</dbReference>
<dbReference type="InterPro" id="IPR015422">
    <property type="entry name" value="PyrdxlP-dep_Trfase_small"/>
</dbReference>
<dbReference type="OrthoDB" id="9788272at2"/>
<proteinExistence type="predicted"/>
<dbReference type="Gene3D" id="3.90.1150.10">
    <property type="entry name" value="Aspartate Aminotransferase, domain 1"/>
    <property type="match status" value="1"/>
</dbReference>
<dbReference type="GO" id="GO:0030170">
    <property type="term" value="F:pyridoxal phosphate binding"/>
    <property type="evidence" value="ECO:0007669"/>
    <property type="project" value="InterPro"/>
</dbReference>
<keyword evidence="5" id="KW-1185">Reference proteome</keyword>
<dbReference type="RefSeq" id="WP_111490284.1">
    <property type="nucleotide sequence ID" value="NZ_CP031264.1"/>
</dbReference>
<keyword evidence="4" id="KW-0032">Aminotransferase</keyword>
<dbReference type="Gene3D" id="3.40.640.10">
    <property type="entry name" value="Type I PLP-dependent aspartate aminotransferase-like (Major domain)"/>
    <property type="match status" value="1"/>
</dbReference>
<dbReference type="InterPro" id="IPR004839">
    <property type="entry name" value="Aminotransferase_I/II_large"/>
</dbReference>
<sequence length="431" mass="47056">MAQALDTSLLHQPAHSPSWFSLQRALRGRRADLVDFCIPCNPYFPSPEMLEQLRQGMVDILTYYPSDSATITAEACGALGLNPQTVAMGNGSTELITWIDHLLLRESVAVPVPTFGRWTDQPMETGKRVDMFPLREEDGFKLDVDAYAAFIRQRGSRAAVLCNPNNPDGNYLAKSEVLRLLDSLADLDLVVVDESFIDFTDAEPDPSVADQAVLRPNVVVLKSLGKNFGLHGVRFGYLVANPALAGRIRGALPRWNLNSFAEAMVFLLRDHLAEYRESLRIVARDRQEMFRNLQAVPGLGVLPSQANFLLTRLPEGVDGALLRDALFADHGVFIRECGNKLGMSSRFLRLVVRPVHDQQRLVSGLLAVLYGAGATPGWPTSPLPPPVPQGLPALPPGAVPQVAVPQIAVQQIALPPLPMGAVPPPPGYRYG</sequence>
<dbReference type="CDD" id="cd00609">
    <property type="entry name" value="AAT_like"/>
    <property type="match status" value="1"/>
</dbReference>
<keyword evidence="4" id="KW-0808">Transferase</keyword>
<evidence type="ECO:0000256" key="2">
    <source>
        <dbReference type="ARBA" id="ARBA00022898"/>
    </source>
</evidence>